<organism evidence="1 2">
    <name type="scientific">Gomphosphaeria aponina SAG 52.96 = DSM 107014</name>
    <dbReference type="NCBI Taxonomy" id="1521640"/>
    <lineage>
        <taxon>Bacteria</taxon>
        <taxon>Bacillati</taxon>
        <taxon>Cyanobacteriota</taxon>
        <taxon>Cyanophyceae</taxon>
        <taxon>Oscillatoriophycideae</taxon>
        <taxon>Chroococcales</taxon>
        <taxon>Gomphosphaeriaceae</taxon>
        <taxon>Gomphosphaeria</taxon>
    </lineage>
</organism>
<evidence type="ECO:0000313" key="1">
    <source>
        <dbReference type="EMBL" id="MBR8828053.1"/>
    </source>
</evidence>
<dbReference type="InterPro" id="IPR018741">
    <property type="entry name" value="DUF2288"/>
</dbReference>
<dbReference type="AlphaFoldDB" id="A0A941GY14"/>
<name>A0A941GY14_9CHRO</name>
<accession>A0A941GY14</accession>
<gene>
    <name evidence="1" type="ORF">DSM107014_09160</name>
</gene>
<protein>
    <submittedName>
        <fullName evidence="1">DUF2288 family protein</fullName>
    </submittedName>
</protein>
<sequence length="96" mass="10812">MSDSIKTQLIEELADSQWSDIAPHAKRDGVIVVNESLDLVEVGMAIASNNVQLVQRWISEDFIHKPSAEELSHWNQTPDKKFSTLIVQPFVLVSCH</sequence>
<evidence type="ECO:0000313" key="2">
    <source>
        <dbReference type="Proteomes" id="UP000767446"/>
    </source>
</evidence>
<dbReference type="EMBL" id="JADQBC010000053">
    <property type="protein sequence ID" value="MBR8828053.1"/>
    <property type="molecule type" value="Genomic_DNA"/>
</dbReference>
<comment type="caution">
    <text evidence="1">The sequence shown here is derived from an EMBL/GenBank/DDBJ whole genome shotgun (WGS) entry which is preliminary data.</text>
</comment>
<reference evidence="1" key="1">
    <citation type="submission" date="2021-02" db="EMBL/GenBank/DDBJ databases">
        <title>Metagenome analyses of Stigonema ocellatum DSM 106950, Chlorogloea purpurea SAG 13.99 and Gomphosphaeria aponina DSM 107014.</title>
        <authorList>
            <person name="Marter P."/>
            <person name="Huang S."/>
        </authorList>
    </citation>
    <scope>NUCLEOTIDE SEQUENCE</scope>
    <source>
        <strain evidence="1">JP213</strain>
    </source>
</reference>
<dbReference type="Pfam" id="PF10052">
    <property type="entry name" value="DUF2288"/>
    <property type="match status" value="1"/>
</dbReference>
<dbReference type="Proteomes" id="UP000767446">
    <property type="component" value="Unassembled WGS sequence"/>
</dbReference>
<proteinExistence type="predicted"/>